<gene>
    <name evidence="3" type="ORF">FPZ43_12120</name>
</gene>
<sequence length="70" mass="7398">MKKSIIAFALILTTGVLSATTHAPIKRDSSTTKKDLGTADTKKDLGTADTKKDLGTADYKLTKKDLGTAD</sequence>
<accession>A0A563UC93</accession>
<evidence type="ECO:0008006" key="5">
    <source>
        <dbReference type="Google" id="ProtNLM"/>
    </source>
</evidence>
<keyword evidence="4" id="KW-1185">Reference proteome</keyword>
<evidence type="ECO:0000313" key="3">
    <source>
        <dbReference type="EMBL" id="TWR29001.1"/>
    </source>
</evidence>
<keyword evidence="2" id="KW-0732">Signal</keyword>
<name>A0A563UC93_9SPHI</name>
<dbReference type="OrthoDB" id="799729at2"/>
<comment type="caution">
    <text evidence="3">The sequence shown here is derived from an EMBL/GenBank/DDBJ whole genome shotgun (WGS) entry which is preliminary data.</text>
</comment>
<proteinExistence type="predicted"/>
<evidence type="ECO:0000256" key="2">
    <source>
        <dbReference type="SAM" id="SignalP"/>
    </source>
</evidence>
<reference evidence="3 4" key="1">
    <citation type="submission" date="2019-07" db="EMBL/GenBank/DDBJ databases">
        <authorList>
            <person name="Kim J."/>
        </authorList>
    </citation>
    <scope>NUCLEOTIDE SEQUENCE [LARGE SCALE GENOMIC DNA]</scope>
    <source>
        <strain evidence="4">dk17</strain>
    </source>
</reference>
<dbReference type="AlphaFoldDB" id="A0A563UC93"/>
<dbReference type="EMBL" id="VOEJ01000005">
    <property type="protein sequence ID" value="TWR29001.1"/>
    <property type="molecule type" value="Genomic_DNA"/>
</dbReference>
<feature type="signal peptide" evidence="2">
    <location>
        <begin position="1"/>
        <end position="19"/>
    </location>
</feature>
<feature type="compositionally biased region" description="Basic and acidic residues" evidence="1">
    <location>
        <begin position="25"/>
        <end position="51"/>
    </location>
</feature>
<feature type="chain" id="PRO_5021951778" description="Pentapeptide MXKDX repeat protein" evidence="2">
    <location>
        <begin position="20"/>
        <end position="70"/>
    </location>
</feature>
<evidence type="ECO:0000313" key="4">
    <source>
        <dbReference type="Proteomes" id="UP000320042"/>
    </source>
</evidence>
<protein>
    <recommendedName>
        <fullName evidence="5">Pentapeptide MXKDX repeat protein</fullName>
    </recommendedName>
</protein>
<dbReference type="RefSeq" id="WP_146382186.1">
    <property type="nucleotide sequence ID" value="NZ_VOEJ01000005.1"/>
</dbReference>
<evidence type="ECO:0000256" key="1">
    <source>
        <dbReference type="SAM" id="MobiDB-lite"/>
    </source>
</evidence>
<feature type="region of interest" description="Disordered" evidence="1">
    <location>
        <begin position="23"/>
        <end position="51"/>
    </location>
</feature>
<dbReference type="Proteomes" id="UP000320042">
    <property type="component" value="Unassembled WGS sequence"/>
</dbReference>
<organism evidence="3 4">
    <name type="scientific">Mucilaginibacter pallidiroseus</name>
    <dbReference type="NCBI Taxonomy" id="2599295"/>
    <lineage>
        <taxon>Bacteria</taxon>
        <taxon>Pseudomonadati</taxon>
        <taxon>Bacteroidota</taxon>
        <taxon>Sphingobacteriia</taxon>
        <taxon>Sphingobacteriales</taxon>
        <taxon>Sphingobacteriaceae</taxon>
        <taxon>Mucilaginibacter</taxon>
    </lineage>
</organism>